<feature type="transmembrane region" description="Helical" evidence="1">
    <location>
        <begin position="70"/>
        <end position="88"/>
    </location>
</feature>
<keyword evidence="1" id="KW-0812">Transmembrane</keyword>
<dbReference type="Proteomes" id="UP000885750">
    <property type="component" value="Unassembled WGS sequence"/>
</dbReference>
<name>A0A7V2T228_LEUMU</name>
<evidence type="ECO:0000256" key="1">
    <source>
        <dbReference type="SAM" id="Phobius"/>
    </source>
</evidence>
<comment type="caution">
    <text evidence="2">The sequence shown here is derived from an EMBL/GenBank/DDBJ whole genome shotgun (WGS) entry which is preliminary data.</text>
</comment>
<proteinExistence type="predicted"/>
<keyword evidence="1" id="KW-1133">Transmembrane helix</keyword>
<accession>A0A7V2T228</accession>
<keyword evidence="1" id="KW-0472">Membrane</keyword>
<gene>
    <name evidence="2" type="ORF">ENJ51_04325</name>
</gene>
<sequence>MPEQEIKPNIDCFGTIDKKNKEGCRHCSNNAMCETFKPKLMQLMADAREDGKQDYINKRNLETALAKSKYIIYGFVVVVLVFLSWVLSQEV</sequence>
<organism evidence="2">
    <name type="scientific">Leucothrix mucor</name>
    <dbReference type="NCBI Taxonomy" id="45248"/>
    <lineage>
        <taxon>Bacteria</taxon>
        <taxon>Pseudomonadati</taxon>
        <taxon>Pseudomonadota</taxon>
        <taxon>Gammaproteobacteria</taxon>
        <taxon>Thiotrichales</taxon>
        <taxon>Thiotrichaceae</taxon>
        <taxon>Leucothrix</taxon>
    </lineage>
</organism>
<dbReference type="EMBL" id="DRMS01000169">
    <property type="protein sequence ID" value="HFC92019.1"/>
    <property type="molecule type" value="Genomic_DNA"/>
</dbReference>
<evidence type="ECO:0000313" key="2">
    <source>
        <dbReference type="EMBL" id="HFC92019.1"/>
    </source>
</evidence>
<protein>
    <submittedName>
        <fullName evidence="2">Uncharacterized protein</fullName>
    </submittedName>
</protein>
<dbReference type="AlphaFoldDB" id="A0A7V2T228"/>
<reference evidence="2" key="1">
    <citation type="journal article" date="2020" name="mSystems">
        <title>Genome- and Community-Level Interaction Insights into Carbon Utilization and Element Cycling Functions of Hydrothermarchaeota in Hydrothermal Sediment.</title>
        <authorList>
            <person name="Zhou Z."/>
            <person name="Liu Y."/>
            <person name="Xu W."/>
            <person name="Pan J."/>
            <person name="Luo Z.H."/>
            <person name="Li M."/>
        </authorList>
    </citation>
    <scope>NUCLEOTIDE SEQUENCE [LARGE SCALE GENOMIC DNA]</scope>
    <source>
        <strain evidence="2">HyVt-493</strain>
    </source>
</reference>